<comment type="similarity">
    <text evidence="1">Belongs to the methyltransferase superfamily. LaeA methyltransferase family.</text>
</comment>
<evidence type="ECO:0000256" key="1">
    <source>
        <dbReference type="ARBA" id="ARBA00038158"/>
    </source>
</evidence>
<evidence type="ECO:0000313" key="4">
    <source>
        <dbReference type="Proteomes" id="UP001628179"/>
    </source>
</evidence>
<sequence>MDSEEPSAAGESSQHSRPSSVSTNITVEMGGTSEEEFYAAVEAMRAARSQSTGAAQPTPEGGPRSGSDSGGEDAPFVFDPDMTKYPPSMTSSVREHVYEGGLRYHAYRAGRYAFPNDDVEQNRDDMKHSMALMLCHGAYFCAPVEPVLEAGAEVLDLGTGTGIWVVELGDKYPNTRFTGIDLSPIQPNFVPENVHFFVDDFEEEWVDPENKYDFIHIRHTLHSVRDLKMLLKRVMRHLKPGGYFEAQELYTCPKSDDESLTPQTPYALRDYINYMAAGMRMYGSDLHAIFSLPDAMEEAGFEDIQTTTHKCPIGVWPRDKRLWFCGLFCRTIVMDGLRGLSRRPLTALGWTQLQIEMFLVEVRKSAMDTSVHSYFPFHIVHGRKPLR</sequence>
<evidence type="ECO:0000313" key="3">
    <source>
        <dbReference type="EMBL" id="GAB1316054.1"/>
    </source>
</evidence>
<dbReference type="PANTHER" id="PTHR43591:SF10">
    <property type="entry name" value="ABC TRANSMEMBRANE TYPE-1 DOMAIN-CONTAINING PROTEIN-RELATED"/>
    <property type="match status" value="1"/>
</dbReference>
<dbReference type="RefSeq" id="XP_070917785.1">
    <property type="nucleotide sequence ID" value="XM_071061684.1"/>
</dbReference>
<dbReference type="PANTHER" id="PTHR43591">
    <property type="entry name" value="METHYLTRANSFERASE"/>
    <property type="match status" value="1"/>
</dbReference>
<organism evidence="3 4">
    <name type="scientific">Madurella fahalii</name>
    <dbReference type="NCBI Taxonomy" id="1157608"/>
    <lineage>
        <taxon>Eukaryota</taxon>
        <taxon>Fungi</taxon>
        <taxon>Dikarya</taxon>
        <taxon>Ascomycota</taxon>
        <taxon>Pezizomycotina</taxon>
        <taxon>Sordariomycetes</taxon>
        <taxon>Sordariomycetidae</taxon>
        <taxon>Sordariales</taxon>
        <taxon>Sordariales incertae sedis</taxon>
        <taxon>Madurella</taxon>
    </lineage>
</organism>
<evidence type="ECO:0000256" key="2">
    <source>
        <dbReference type="SAM" id="MobiDB-lite"/>
    </source>
</evidence>
<feature type="compositionally biased region" description="Polar residues" evidence="2">
    <location>
        <begin position="10"/>
        <end position="26"/>
    </location>
</feature>
<dbReference type="EMBL" id="BAAFSV010000003">
    <property type="protein sequence ID" value="GAB1316054.1"/>
    <property type="molecule type" value="Genomic_DNA"/>
</dbReference>
<name>A0ABQ0GE81_9PEZI</name>
<keyword evidence="4" id="KW-1185">Reference proteome</keyword>
<dbReference type="Gene3D" id="3.40.50.150">
    <property type="entry name" value="Vaccinia Virus protein VP39"/>
    <property type="match status" value="1"/>
</dbReference>
<accession>A0ABQ0GE81</accession>
<gene>
    <name evidence="3" type="ORF">MFIFM68171_06264</name>
</gene>
<comment type="caution">
    <text evidence="3">The sequence shown here is derived from an EMBL/GenBank/DDBJ whole genome shotgun (WGS) entry which is preliminary data.</text>
</comment>
<feature type="region of interest" description="Disordered" evidence="2">
    <location>
        <begin position="1"/>
        <end position="80"/>
    </location>
</feature>
<evidence type="ECO:0008006" key="5">
    <source>
        <dbReference type="Google" id="ProtNLM"/>
    </source>
</evidence>
<dbReference type="Pfam" id="PF13489">
    <property type="entry name" value="Methyltransf_23"/>
    <property type="match status" value="1"/>
</dbReference>
<proteinExistence type="inferred from homology"/>
<dbReference type="InterPro" id="IPR029063">
    <property type="entry name" value="SAM-dependent_MTases_sf"/>
</dbReference>
<protein>
    <recommendedName>
        <fullName evidence="5">S-adenosyl-L-methionine-dependent methyltransferase</fullName>
    </recommendedName>
</protein>
<reference evidence="3 4" key="1">
    <citation type="submission" date="2024-09" db="EMBL/GenBank/DDBJ databases">
        <title>Itraconazole resistance in Madurella fahalii resulting from another homologue of gene encoding cytochrome P450 14-alpha sterol demethylase (CYP51).</title>
        <authorList>
            <person name="Yoshioka I."/>
            <person name="Fahal A.H."/>
            <person name="Kaneko S."/>
            <person name="Yaguchi T."/>
        </authorList>
    </citation>
    <scope>NUCLEOTIDE SEQUENCE [LARGE SCALE GENOMIC DNA]</scope>
    <source>
        <strain evidence="3 4">IFM 68171</strain>
    </source>
</reference>
<dbReference type="CDD" id="cd02440">
    <property type="entry name" value="AdoMet_MTases"/>
    <property type="match status" value="1"/>
</dbReference>
<dbReference type="SUPFAM" id="SSF53335">
    <property type="entry name" value="S-adenosyl-L-methionine-dependent methyltransferases"/>
    <property type="match status" value="1"/>
</dbReference>
<dbReference type="Proteomes" id="UP001628179">
    <property type="component" value="Unassembled WGS sequence"/>
</dbReference>
<dbReference type="GeneID" id="98177007"/>